<dbReference type="Pfam" id="PF10780">
    <property type="entry name" value="MRP_L53"/>
    <property type="match status" value="1"/>
</dbReference>
<organism evidence="7 10">
    <name type="scientific">Trichoderma gamsii</name>
    <dbReference type="NCBI Taxonomy" id="398673"/>
    <lineage>
        <taxon>Eukaryota</taxon>
        <taxon>Fungi</taxon>
        <taxon>Dikarya</taxon>
        <taxon>Ascomycota</taxon>
        <taxon>Pezizomycotina</taxon>
        <taxon>Sordariomycetes</taxon>
        <taxon>Hypocreomycetidae</taxon>
        <taxon>Hypocreales</taxon>
        <taxon>Hypocreaceae</taxon>
        <taxon>Trichoderma</taxon>
    </lineage>
</organism>
<protein>
    <recommendedName>
        <fullName evidence="6">Large ribosomal subunit protein mL53</fullName>
    </recommendedName>
</protein>
<dbReference type="InterPro" id="IPR042776">
    <property type="entry name" value="Ribosomal_mL53_fung"/>
</dbReference>
<reference evidence="8" key="3">
    <citation type="submission" date="2017-08" db="EMBL/GenBank/DDBJ databases">
        <title>Trichoderma gamsii strain T6085, whole genome shotgun sequencing project.</title>
        <authorList>
            <person name="Baroncelli R."/>
        </authorList>
    </citation>
    <scope>NUCLEOTIDE SEQUENCE</scope>
    <source>
        <strain evidence="8">T6085</strain>
    </source>
</reference>
<keyword evidence="4" id="KW-0496">Mitochondrion</keyword>
<dbReference type="EMBL" id="JPDN02000008">
    <property type="protein sequence ID" value="PON28079.1"/>
    <property type="molecule type" value="Genomic_DNA"/>
</dbReference>
<name>A0A0W7VTX5_9HYPO</name>
<comment type="caution">
    <text evidence="7">The sequence shown here is derived from an EMBL/GenBank/DDBJ whole genome shotgun (WGS) entry which is preliminary data.</text>
</comment>
<accession>A0A0W7VTX5</accession>
<evidence type="ECO:0000313" key="7">
    <source>
        <dbReference type="EMBL" id="PNP47500.1"/>
    </source>
</evidence>
<evidence type="ECO:0000256" key="3">
    <source>
        <dbReference type="ARBA" id="ARBA00022980"/>
    </source>
</evidence>
<dbReference type="PANTHER" id="PTHR28236:SF1">
    <property type="entry name" value="LARGE RIBOSOMAL SUBUNIT PROTEIN ML53"/>
    <property type="match status" value="1"/>
</dbReference>
<evidence type="ECO:0000313" key="10">
    <source>
        <dbReference type="Proteomes" id="UP000236546"/>
    </source>
</evidence>
<dbReference type="Proteomes" id="UP000236546">
    <property type="component" value="Unassembled WGS sequence"/>
</dbReference>
<dbReference type="FunFam" id="3.40.30.10:FF:000260">
    <property type="entry name" value="Mitochondrial ribosomal protein L44"/>
    <property type="match status" value="1"/>
</dbReference>
<dbReference type="EMBL" id="MTYH01000013">
    <property type="protein sequence ID" value="PNP47500.1"/>
    <property type="molecule type" value="Genomic_DNA"/>
</dbReference>
<dbReference type="RefSeq" id="XP_018662766.1">
    <property type="nucleotide sequence ID" value="XM_018804028.1"/>
</dbReference>
<evidence type="ECO:0000256" key="2">
    <source>
        <dbReference type="ARBA" id="ARBA00005557"/>
    </source>
</evidence>
<dbReference type="Gene3D" id="3.40.30.10">
    <property type="entry name" value="Glutaredoxin"/>
    <property type="match status" value="1"/>
</dbReference>
<dbReference type="AlphaFoldDB" id="A0A0W7VTX5"/>
<comment type="subcellular location">
    <subcellularLocation>
        <location evidence="1">Mitochondrion</location>
    </subcellularLocation>
</comment>
<keyword evidence="9" id="KW-1185">Reference proteome</keyword>
<evidence type="ECO:0000256" key="4">
    <source>
        <dbReference type="ARBA" id="ARBA00023128"/>
    </source>
</evidence>
<comment type="similarity">
    <text evidence="2">Belongs to the mitochondrion-specific ribosomal protein mL53 family.</text>
</comment>
<evidence type="ECO:0000313" key="9">
    <source>
        <dbReference type="Proteomes" id="UP000054821"/>
    </source>
</evidence>
<dbReference type="GeneID" id="29984111"/>
<dbReference type="OrthoDB" id="4136894at2759"/>
<dbReference type="GO" id="GO:0003735">
    <property type="term" value="F:structural constituent of ribosome"/>
    <property type="evidence" value="ECO:0007669"/>
    <property type="project" value="TreeGrafter"/>
</dbReference>
<sequence length="97" mass="10906">MITKFMTEVTAKFNPFSTCAKPARLFLTFLPPNVRANGTVVNTALLPRDSAENSSLRVKFKDGKEMDFNCSKINIKSLVEEVDRHSRQLQKAADLSE</sequence>
<reference evidence="7 10" key="2">
    <citation type="submission" date="2017-02" db="EMBL/GenBank/DDBJ databases">
        <title>Genomes of Trichoderma spp. with biocontrol activity.</title>
        <authorList>
            <person name="Gardiner D."/>
            <person name="Kazan K."/>
            <person name="Vos C."/>
            <person name="Harvey P."/>
        </authorList>
    </citation>
    <scope>NUCLEOTIDE SEQUENCE [LARGE SCALE GENOMIC DNA]</scope>
    <source>
        <strain evidence="7 10">A5MH</strain>
    </source>
</reference>
<dbReference type="Proteomes" id="UP000054821">
    <property type="component" value="Unassembled WGS sequence"/>
</dbReference>
<gene>
    <name evidence="8" type="ORF">TGAM01_v203216</name>
    <name evidence="7" type="ORF">TGAMA5MH_01321</name>
</gene>
<evidence type="ECO:0000313" key="8">
    <source>
        <dbReference type="EMBL" id="PON28079.1"/>
    </source>
</evidence>
<dbReference type="STRING" id="398673.A0A0W7VTX5"/>
<dbReference type="PANTHER" id="PTHR28236">
    <property type="entry name" value="54S RIBOSOMAL PROTEIN L44, MITOCHONDRIAL"/>
    <property type="match status" value="1"/>
</dbReference>
<reference evidence="8 9" key="1">
    <citation type="journal article" date="2016" name="Genome Announc.">
        <title>Draft Whole-Genome Sequence of Trichoderma gamsii T6085, a Promising Biocontrol Agent of Fusarium Head Blight on Wheat.</title>
        <authorList>
            <person name="Baroncelli R."/>
            <person name="Zapparata A."/>
            <person name="Piaggeschi G."/>
            <person name="Sarrocco S."/>
            <person name="Vannacci G."/>
        </authorList>
    </citation>
    <scope>NUCLEOTIDE SEQUENCE [LARGE SCALE GENOMIC DNA]</scope>
    <source>
        <strain evidence="8 9">T6085</strain>
    </source>
</reference>
<evidence type="ECO:0000256" key="1">
    <source>
        <dbReference type="ARBA" id="ARBA00004173"/>
    </source>
</evidence>
<keyword evidence="3" id="KW-0689">Ribosomal protein</keyword>
<evidence type="ECO:0000256" key="5">
    <source>
        <dbReference type="ARBA" id="ARBA00023274"/>
    </source>
</evidence>
<evidence type="ECO:0000256" key="6">
    <source>
        <dbReference type="ARBA" id="ARBA00035180"/>
    </source>
</evidence>
<dbReference type="InterPro" id="IPR019716">
    <property type="entry name" value="Ribosomal_mL53"/>
</dbReference>
<dbReference type="GO" id="GO:0005762">
    <property type="term" value="C:mitochondrial large ribosomal subunit"/>
    <property type="evidence" value="ECO:0007669"/>
    <property type="project" value="TreeGrafter"/>
</dbReference>
<proteinExistence type="inferred from homology"/>
<keyword evidence="5" id="KW-0687">Ribonucleoprotein</keyword>